<name>A0AAV1TBN1_9STRA</name>
<sequence length="81" mass="9108">MDWTGLDAAILQQRRKFTRPNLCLLLYPIELKTKPRRNNAISLATPRSVPCSVVSLCVCVSCLCAAAPHHARKRRKNPPIK</sequence>
<proteinExistence type="predicted"/>
<organism evidence="1 2">
    <name type="scientific">Peronospora matthiolae</name>
    <dbReference type="NCBI Taxonomy" id="2874970"/>
    <lineage>
        <taxon>Eukaryota</taxon>
        <taxon>Sar</taxon>
        <taxon>Stramenopiles</taxon>
        <taxon>Oomycota</taxon>
        <taxon>Peronosporomycetes</taxon>
        <taxon>Peronosporales</taxon>
        <taxon>Peronosporaceae</taxon>
        <taxon>Peronospora</taxon>
    </lineage>
</organism>
<dbReference type="AlphaFoldDB" id="A0AAV1TBN1"/>
<dbReference type="EMBL" id="CAKLBY020000035">
    <property type="protein sequence ID" value="CAK7909673.1"/>
    <property type="molecule type" value="Genomic_DNA"/>
</dbReference>
<dbReference type="Proteomes" id="UP001162060">
    <property type="component" value="Unassembled WGS sequence"/>
</dbReference>
<evidence type="ECO:0000313" key="2">
    <source>
        <dbReference type="Proteomes" id="UP001162060"/>
    </source>
</evidence>
<comment type="caution">
    <text evidence="1">The sequence shown here is derived from an EMBL/GenBank/DDBJ whole genome shotgun (WGS) entry which is preliminary data.</text>
</comment>
<reference evidence="1" key="1">
    <citation type="submission" date="2024-01" db="EMBL/GenBank/DDBJ databases">
        <authorList>
            <person name="Webb A."/>
        </authorList>
    </citation>
    <scope>NUCLEOTIDE SEQUENCE</scope>
    <source>
        <strain evidence="1">Pm1</strain>
    </source>
</reference>
<protein>
    <submittedName>
        <fullName evidence="1">Uncharacterized protein</fullName>
    </submittedName>
</protein>
<evidence type="ECO:0000313" key="1">
    <source>
        <dbReference type="EMBL" id="CAK7909673.1"/>
    </source>
</evidence>
<accession>A0AAV1TBN1</accession>
<gene>
    <name evidence="1" type="ORF">PM001_LOCUS3982</name>
</gene>